<dbReference type="BioCyc" id="BSUB633149:G1GM8-3124-MONOMER"/>
<sequence length="230" mass="24698">MPRQPSKPAAPEPAARSGPRLFRLHGHLLIALALAIVVTLASPSEWRWTVRLASGWDAGVALFLMLTFIKMARARSVDAIRQRAADLDEGGTGVLPLSLLAATASVVIVVSEAASASGENPATAAALILGTEALSWLFVHVIFGLHYAHRFYAPDEKNEDAGGLVFPGTQEPDYWDFLHFSLVIGVASQTADIQISERRIRRLATVHSVTAFVFNTVLVALAVNLAVNLI</sequence>
<keyword evidence="1" id="KW-0472">Membrane</keyword>
<feature type="transmembrane region" description="Helical" evidence="1">
    <location>
        <begin position="122"/>
        <end position="148"/>
    </location>
</feature>
<dbReference type="EMBL" id="CP002102">
    <property type="protein sequence ID" value="ADL02413.1"/>
    <property type="molecule type" value="Genomic_DNA"/>
</dbReference>
<dbReference type="InterPro" id="IPR009781">
    <property type="entry name" value="DUF1345"/>
</dbReference>
<name>D9QPF0_BRESC</name>
<reference evidence="3" key="1">
    <citation type="journal article" date="2011" name="J. Bacteriol.">
        <title>Genome sequences of eight morphologically diverse alphaproteobacteria.</title>
        <authorList>
            <consortium name="US DOE Joint Genome Institute"/>
            <person name="Brown P.J."/>
            <person name="Kysela D.T."/>
            <person name="Buechlein A."/>
            <person name="Hemmerich C."/>
            <person name="Brun Y.V."/>
        </authorList>
    </citation>
    <scope>NUCLEOTIDE SEQUENCE [LARGE SCALE GENOMIC DNA]</scope>
    <source>
        <strain evidence="3">ATCC 15264 / DSM 4735 / LMG 14903 / NBRC 16000 / CB 81</strain>
    </source>
</reference>
<dbReference type="RefSeq" id="WP_013270513.1">
    <property type="nucleotide sequence ID" value="NC_014375.1"/>
</dbReference>
<dbReference type="eggNOG" id="COG4291">
    <property type="taxonomic scope" value="Bacteria"/>
</dbReference>
<dbReference type="InParanoid" id="D9QPF0"/>
<evidence type="ECO:0000313" key="3">
    <source>
        <dbReference type="Proteomes" id="UP000002696"/>
    </source>
</evidence>
<keyword evidence="1" id="KW-1133">Transmembrane helix</keyword>
<feature type="transmembrane region" description="Helical" evidence="1">
    <location>
        <begin position="203"/>
        <end position="227"/>
    </location>
</feature>
<dbReference type="AlphaFoldDB" id="D9QPF0"/>
<evidence type="ECO:0008006" key="4">
    <source>
        <dbReference type="Google" id="ProtNLM"/>
    </source>
</evidence>
<dbReference type="OrthoDB" id="64737at2"/>
<gene>
    <name evidence="2" type="ordered locus">Bresu_3107</name>
</gene>
<feature type="transmembrane region" description="Helical" evidence="1">
    <location>
        <begin position="21"/>
        <end position="42"/>
    </location>
</feature>
<dbReference type="Proteomes" id="UP000002696">
    <property type="component" value="Chromosome"/>
</dbReference>
<protein>
    <recommendedName>
        <fullName evidence="4">DUF1345 domain-containing protein</fullName>
    </recommendedName>
</protein>
<keyword evidence="3" id="KW-1185">Reference proteome</keyword>
<dbReference type="STRING" id="633149.Bresu_3107"/>
<keyword evidence="1" id="KW-0812">Transmembrane</keyword>
<evidence type="ECO:0000256" key="1">
    <source>
        <dbReference type="SAM" id="Phobius"/>
    </source>
</evidence>
<feature type="transmembrane region" description="Helical" evidence="1">
    <location>
        <begin position="48"/>
        <end position="69"/>
    </location>
</feature>
<evidence type="ECO:0000313" key="2">
    <source>
        <dbReference type="EMBL" id="ADL02413.1"/>
    </source>
</evidence>
<feature type="transmembrane region" description="Helical" evidence="1">
    <location>
        <begin position="90"/>
        <end position="110"/>
    </location>
</feature>
<dbReference type="HOGENOM" id="CLU_098677_1_0_5"/>
<accession>D9QPF0</accession>
<organism evidence="2 3">
    <name type="scientific">Brevundimonas subvibrioides (strain ATCC 15264 / DSM 4735 / LMG 14903 / NBRC 16000 / CB 81)</name>
    <name type="common">Caulobacter subvibrioides</name>
    <dbReference type="NCBI Taxonomy" id="633149"/>
    <lineage>
        <taxon>Bacteria</taxon>
        <taxon>Pseudomonadati</taxon>
        <taxon>Pseudomonadota</taxon>
        <taxon>Alphaproteobacteria</taxon>
        <taxon>Caulobacterales</taxon>
        <taxon>Caulobacteraceae</taxon>
        <taxon>Brevundimonas</taxon>
    </lineage>
</organism>
<dbReference type="Pfam" id="PF07077">
    <property type="entry name" value="DUF1345"/>
    <property type="match status" value="1"/>
</dbReference>
<dbReference type="KEGG" id="bsb:Bresu_3107"/>
<proteinExistence type="predicted"/>